<dbReference type="STRING" id="1316194.A0A1Q5U5D4"/>
<feature type="domain" description="SIS" evidence="7">
    <location>
        <begin position="58"/>
        <end position="224"/>
    </location>
</feature>
<dbReference type="GO" id="GO:0045127">
    <property type="term" value="F:N-acetylglucosamine kinase activity"/>
    <property type="evidence" value="ECO:0007669"/>
    <property type="project" value="UniProtKB-EC"/>
</dbReference>
<dbReference type="PROSITE" id="PS51464">
    <property type="entry name" value="SIS"/>
    <property type="match status" value="1"/>
</dbReference>
<evidence type="ECO:0000256" key="3">
    <source>
        <dbReference type="ARBA" id="ARBA00014974"/>
    </source>
</evidence>
<evidence type="ECO:0000313" key="8">
    <source>
        <dbReference type="EMBL" id="OKP07691.1"/>
    </source>
</evidence>
<accession>A0A1Q5U5D4</accession>
<evidence type="ECO:0000256" key="1">
    <source>
        <dbReference type="ARBA" id="ARBA00006198"/>
    </source>
</evidence>
<evidence type="ECO:0000256" key="4">
    <source>
        <dbReference type="ARBA" id="ARBA00023239"/>
    </source>
</evidence>
<dbReference type="GO" id="GO:0046348">
    <property type="term" value="P:amino sugar catabolic process"/>
    <property type="evidence" value="ECO:0007669"/>
    <property type="project" value="InterPro"/>
</dbReference>
<proteinExistence type="inferred from homology"/>
<keyword evidence="5" id="KW-0119">Carbohydrate metabolism</keyword>
<dbReference type="Gene3D" id="1.10.8.1080">
    <property type="match status" value="1"/>
</dbReference>
<dbReference type="Pfam" id="PF22645">
    <property type="entry name" value="GKRP_SIS_N"/>
    <property type="match status" value="1"/>
</dbReference>
<dbReference type="SUPFAM" id="SSF53697">
    <property type="entry name" value="SIS domain"/>
    <property type="match status" value="1"/>
</dbReference>
<dbReference type="GO" id="GO:0070095">
    <property type="term" value="F:fructose-6-phosphate binding"/>
    <property type="evidence" value="ECO:0007669"/>
    <property type="project" value="TreeGrafter"/>
</dbReference>
<dbReference type="AlphaFoldDB" id="A0A1Q5U5D4"/>
<sequence length="669" mass="70540">MDLSSLAQLQTEGVNPRTVHIDRMSTMEMCTVINSDDHRVAGSVSVCLPEIAGAIDALAPRVRRGGRVVYVGAGTSGRLGILDASEIPPTFAAPHSQFIGIIAGGDAAIRQAQEGAEDNAQAGEDDLKRLNLNPELDSVIGIASSGRTPYVLGCFAFAKRLGCVTIGVACASPSAMGRSGDVDFLIAPLPGPEVVTGSTRLKSGTATKLVLNMLSTGTMIRVGKTYGNMMVDMVASNLKLEQRSRNMLRRLSPKCSSMSDSELDALLAQSKRSVKLAMLVAETGETAEVCQQHLDSAGGVLAGALDRACPSTQPLSPNEIISRRFALCIDGGGTKCAVAIADGSGSTSHGYAGPCNLTDGIGNIPGVVATLIKATKSALKEHLPTGTELSDAEWKQYLKSCFSSVWVGLAGLDRAGLHETLAPTLAEIFGLDRTTSRFRLTSDVDLLPASVSVEKNPCSVLVLIAGTGSIAMRYTWTEGSGYVRLARSGGWGHMLGDEGGGHSIGLEAIKHTLLVLEEQTLGLRPQALDKFEDAVIKQLGCAASKDGRIDILSDLLSGNHQETVKTRIAQLAETVLELAFHDSTANAIVRAQTAHLVTKTLGRLTDPKSTGYAATQETVLVLAGGLMRNEGYQRALREQLDQRGLHFEGVRVVDDVAAAGATFLLKRKE</sequence>
<dbReference type="GO" id="GO:0004857">
    <property type="term" value="F:enzyme inhibitor activity"/>
    <property type="evidence" value="ECO:0007669"/>
    <property type="project" value="TreeGrafter"/>
</dbReference>
<keyword evidence="4" id="KW-0456">Lyase</keyword>
<dbReference type="GO" id="GO:0042593">
    <property type="term" value="P:glucose homeostasis"/>
    <property type="evidence" value="ECO:0007669"/>
    <property type="project" value="TreeGrafter"/>
</dbReference>
<dbReference type="InterPro" id="IPR005488">
    <property type="entry name" value="Etherase_MurQ"/>
</dbReference>
<evidence type="ECO:0000313" key="9">
    <source>
        <dbReference type="Proteomes" id="UP000186955"/>
    </source>
</evidence>
<organism evidence="8 9">
    <name type="scientific">Penicillium subrubescens</name>
    <dbReference type="NCBI Taxonomy" id="1316194"/>
    <lineage>
        <taxon>Eukaryota</taxon>
        <taxon>Fungi</taxon>
        <taxon>Dikarya</taxon>
        <taxon>Ascomycota</taxon>
        <taxon>Pezizomycotina</taxon>
        <taxon>Eurotiomycetes</taxon>
        <taxon>Eurotiomycetidae</taxon>
        <taxon>Eurotiales</taxon>
        <taxon>Aspergillaceae</taxon>
        <taxon>Penicillium</taxon>
    </lineage>
</organism>
<dbReference type="InterPro" id="IPR002731">
    <property type="entry name" value="ATPase_BadF"/>
</dbReference>
<dbReference type="GO" id="GO:0005829">
    <property type="term" value="C:cytosol"/>
    <property type="evidence" value="ECO:0007669"/>
    <property type="project" value="TreeGrafter"/>
</dbReference>
<dbReference type="InterPro" id="IPR043129">
    <property type="entry name" value="ATPase_NBD"/>
</dbReference>
<dbReference type="EMBL" id="MNBE01000579">
    <property type="protein sequence ID" value="OKP07691.1"/>
    <property type="molecule type" value="Genomic_DNA"/>
</dbReference>
<dbReference type="GO" id="GO:0005654">
    <property type="term" value="C:nucleoplasm"/>
    <property type="evidence" value="ECO:0007669"/>
    <property type="project" value="TreeGrafter"/>
</dbReference>
<comment type="similarity">
    <text evidence="1">Belongs to the eukaryotic-type N-acetylglucosamine kinase family.</text>
</comment>
<dbReference type="InterPro" id="IPR001347">
    <property type="entry name" value="SIS_dom"/>
</dbReference>
<dbReference type="Gene3D" id="3.30.420.40">
    <property type="match status" value="2"/>
</dbReference>
<dbReference type="GO" id="GO:0019899">
    <property type="term" value="F:enzyme binding"/>
    <property type="evidence" value="ECO:0007669"/>
    <property type="project" value="TreeGrafter"/>
</dbReference>
<dbReference type="Proteomes" id="UP000186955">
    <property type="component" value="Unassembled WGS sequence"/>
</dbReference>
<evidence type="ECO:0000256" key="5">
    <source>
        <dbReference type="ARBA" id="ARBA00023277"/>
    </source>
</evidence>
<dbReference type="HAMAP" id="MF_00068">
    <property type="entry name" value="MurQ"/>
    <property type="match status" value="1"/>
</dbReference>
<dbReference type="InterPro" id="IPR046348">
    <property type="entry name" value="SIS_dom_sf"/>
</dbReference>
<reference evidence="8 9" key="1">
    <citation type="submission" date="2016-10" db="EMBL/GenBank/DDBJ databases">
        <title>Genome sequence of the ascomycete fungus Penicillium subrubescens.</title>
        <authorList>
            <person name="De Vries R.P."/>
            <person name="Peng M."/>
            <person name="Dilokpimol A."/>
            <person name="Hilden K."/>
            <person name="Makela M.R."/>
            <person name="Grigoriev I."/>
            <person name="Riley R."/>
            <person name="Granchi Z."/>
        </authorList>
    </citation>
    <scope>NUCLEOTIDE SEQUENCE [LARGE SCALE GENOMIC DNA]</scope>
    <source>
        <strain evidence="8 9">CBS 132785</strain>
    </source>
</reference>
<dbReference type="OrthoDB" id="311172at2759"/>
<dbReference type="NCBIfam" id="TIGR00274">
    <property type="entry name" value="N-acetylmuramic acid 6-phosphate etherase"/>
    <property type="match status" value="1"/>
</dbReference>
<dbReference type="CDD" id="cd05007">
    <property type="entry name" value="SIS_Etherase"/>
    <property type="match status" value="1"/>
</dbReference>
<name>A0A1Q5U5D4_9EURO</name>
<dbReference type="SUPFAM" id="SSF53067">
    <property type="entry name" value="Actin-like ATPase domain"/>
    <property type="match status" value="1"/>
</dbReference>
<gene>
    <name evidence="8" type="ORF">PENSUB_5806</name>
</gene>
<dbReference type="NCBIfam" id="NF003915">
    <property type="entry name" value="PRK05441.1"/>
    <property type="match status" value="1"/>
</dbReference>
<dbReference type="InterPro" id="IPR005486">
    <property type="entry name" value="Glucokinase_regulatory_CS"/>
</dbReference>
<dbReference type="GO" id="GO:0016835">
    <property type="term" value="F:carbon-oxygen lyase activity"/>
    <property type="evidence" value="ECO:0007669"/>
    <property type="project" value="InterPro"/>
</dbReference>
<dbReference type="Pfam" id="PF01869">
    <property type="entry name" value="BcrAD_BadFG"/>
    <property type="match status" value="1"/>
</dbReference>
<protein>
    <recommendedName>
        <fullName evidence="3">N-acetyl-D-glucosamine kinase</fullName>
        <ecNumber evidence="2">2.7.1.59</ecNumber>
    </recommendedName>
    <alternativeName>
        <fullName evidence="6">GlcNAc kinase</fullName>
    </alternativeName>
</protein>
<dbReference type="GO" id="GO:0009750">
    <property type="term" value="P:response to fructose"/>
    <property type="evidence" value="ECO:0007669"/>
    <property type="project" value="TreeGrafter"/>
</dbReference>
<dbReference type="FunFam" id="3.40.50.10490:FF:000014">
    <property type="entry name" value="N-acetylmuramic acid 6-phosphate etherase"/>
    <property type="match status" value="1"/>
</dbReference>
<evidence type="ECO:0000256" key="6">
    <source>
        <dbReference type="ARBA" id="ARBA00031123"/>
    </source>
</evidence>
<comment type="caution">
    <text evidence="8">The sequence shown here is derived from an EMBL/GenBank/DDBJ whole genome shotgun (WGS) entry which is preliminary data.</text>
</comment>
<dbReference type="EC" id="2.7.1.59" evidence="2"/>
<dbReference type="PANTHER" id="PTHR10088:SF4">
    <property type="entry name" value="GLUCOKINASE REGULATORY PROTEIN"/>
    <property type="match status" value="1"/>
</dbReference>
<dbReference type="PANTHER" id="PTHR10088">
    <property type="entry name" value="GLUCOKINASE REGULATORY PROTEIN"/>
    <property type="match status" value="1"/>
</dbReference>
<evidence type="ECO:0000256" key="2">
    <source>
        <dbReference type="ARBA" id="ARBA00012122"/>
    </source>
</evidence>
<dbReference type="InterPro" id="IPR040190">
    <property type="entry name" value="MURQ/GCKR"/>
</dbReference>
<dbReference type="GO" id="GO:0030246">
    <property type="term" value="F:carbohydrate binding"/>
    <property type="evidence" value="ECO:0007669"/>
    <property type="project" value="TreeGrafter"/>
</dbReference>
<evidence type="ECO:0000259" key="7">
    <source>
        <dbReference type="PROSITE" id="PS51464"/>
    </source>
</evidence>
<dbReference type="NCBIfam" id="NF009222">
    <property type="entry name" value="PRK12570.1"/>
    <property type="match status" value="1"/>
</dbReference>
<dbReference type="Gene3D" id="3.40.50.10490">
    <property type="entry name" value="Glucose-6-phosphate isomerase like protein, domain 1"/>
    <property type="match status" value="1"/>
</dbReference>
<dbReference type="PROSITE" id="PS01272">
    <property type="entry name" value="GCKR"/>
    <property type="match status" value="1"/>
</dbReference>
<keyword evidence="9" id="KW-1185">Reference proteome</keyword>